<dbReference type="AlphaFoldDB" id="A0A2G6JAT2"/>
<sequence length="223" mass="25161">MTKGVQGWSDKWNGLSKRERLLMLLTITVIPLALVFILLIEPALITLDKTPPKINALKMDIEGQQRIFELLQGQEVRDPNVEARAELRQLRQQLSNVNSEIKRAATNLVSPDQMLALMHSVLEDNQGIKLVSARSLGVKTMNLGGNDTAPEGEDEPKTTIFVHPFEIELKGTYQGLYNYLQKIEQLDGVFFWDMLEYTVDEHPQALIRIKVHTLSSEAGWLGA</sequence>
<evidence type="ECO:0000313" key="4">
    <source>
        <dbReference type="Proteomes" id="UP000242733"/>
    </source>
</evidence>
<feature type="transmembrane region" description="Helical" evidence="2">
    <location>
        <begin position="21"/>
        <end position="40"/>
    </location>
</feature>
<proteinExistence type="predicted"/>
<feature type="coiled-coil region" evidence="1">
    <location>
        <begin position="80"/>
        <end position="107"/>
    </location>
</feature>
<organism evidence="3 4">
    <name type="scientific">Neptuniibacter caesariensis</name>
    <dbReference type="NCBI Taxonomy" id="207954"/>
    <lineage>
        <taxon>Bacteria</taxon>
        <taxon>Pseudomonadati</taxon>
        <taxon>Pseudomonadota</taxon>
        <taxon>Gammaproteobacteria</taxon>
        <taxon>Oceanospirillales</taxon>
        <taxon>Oceanospirillaceae</taxon>
        <taxon>Neptuniibacter</taxon>
    </lineage>
</organism>
<keyword evidence="2" id="KW-0472">Membrane</keyword>
<name>A0A2G6JAT2_NEPCE</name>
<gene>
    <name evidence="3" type="ORF">CSA61_01210</name>
</gene>
<accession>A0A2G6JAT2</accession>
<keyword evidence="2" id="KW-0812">Transmembrane</keyword>
<dbReference type="Proteomes" id="UP000242733">
    <property type="component" value="Unassembled WGS sequence"/>
</dbReference>
<keyword evidence="2" id="KW-1133">Transmembrane helix</keyword>
<dbReference type="EMBL" id="PDSG01000005">
    <property type="protein sequence ID" value="PIE20535.1"/>
    <property type="molecule type" value="Genomic_DNA"/>
</dbReference>
<protein>
    <recommendedName>
        <fullName evidence="5">MSHA biogenesis protein MshJ</fullName>
    </recommendedName>
</protein>
<evidence type="ECO:0008006" key="5">
    <source>
        <dbReference type="Google" id="ProtNLM"/>
    </source>
</evidence>
<keyword evidence="1" id="KW-0175">Coiled coil</keyword>
<evidence type="ECO:0000313" key="3">
    <source>
        <dbReference type="EMBL" id="PIE20535.1"/>
    </source>
</evidence>
<reference evidence="3 4" key="1">
    <citation type="submission" date="2017-10" db="EMBL/GenBank/DDBJ databases">
        <title>Novel microbial diversity and functional potential in the marine mammal oral microbiome.</title>
        <authorList>
            <person name="Dudek N.K."/>
            <person name="Sun C.L."/>
            <person name="Burstein D."/>
            <person name="Kantor R.S."/>
            <person name="Aliaga Goltsman D.S."/>
            <person name="Bik E.M."/>
            <person name="Thomas B.C."/>
            <person name="Banfield J.F."/>
            <person name="Relman D.A."/>
        </authorList>
    </citation>
    <scope>NUCLEOTIDE SEQUENCE [LARGE SCALE GENOMIC DNA]</scope>
    <source>
        <strain evidence="3">DOLJORAL78_49_30</strain>
    </source>
</reference>
<evidence type="ECO:0000256" key="1">
    <source>
        <dbReference type="SAM" id="Coils"/>
    </source>
</evidence>
<evidence type="ECO:0000256" key="2">
    <source>
        <dbReference type="SAM" id="Phobius"/>
    </source>
</evidence>
<comment type="caution">
    <text evidence="3">The sequence shown here is derived from an EMBL/GenBank/DDBJ whole genome shotgun (WGS) entry which is preliminary data.</text>
</comment>